<reference evidence="2" key="1">
    <citation type="submission" date="2020-05" db="EMBL/GenBank/DDBJ databases">
        <title>Phylogenomic resolution of chytrid fungi.</title>
        <authorList>
            <person name="Stajich J.E."/>
            <person name="Amses K."/>
            <person name="Simmons R."/>
            <person name="Seto K."/>
            <person name="Myers J."/>
            <person name="Bonds A."/>
            <person name="Quandt C.A."/>
            <person name="Barry K."/>
            <person name="Liu P."/>
            <person name="Grigoriev I."/>
            <person name="Longcore J.E."/>
            <person name="James T.Y."/>
        </authorList>
    </citation>
    <scope>NUCLEOTIDE SEQUENCE</scope>
    <source>
        <strain evidence="2">JEL0379</strain>
    </source>
</reference>
<accession>A0AAD5XLC0</accession>
<feature type="domain" description="Fatty acid desaturase" evidence="1">
    <location>
        <begin position="66"/>
        <end position="303"/>
    </location>
</feature>
<dbReference type="InterPro" id="IPR012171">
    <property type="entry name" value="Fatty_acid_desaturase"/>
</dbReference>
<sequence>MDAPTVSQSHSVLEQMKEFRSQIPKEALAEIERPDPRRSIAWIAGDWLIVLAAYTLVLYARSIPSILTAMVLVAWAQRGLSNLLHDCSHFNLFRKRSVNMAVGFSLLATPLMSSLQSYRKDHTAHHNNLGSHDDPDHGLRNETALRHYREGKFDHRDLWSLFIYDMQDLAAFRRTLLGSTFHLPAKEFLPFAAWWLAVSLATGFMEGSFIGWRFLLLWHTTRCTLTYACYVFRELVDHSGLPSESILAFTRTSPSGRWLQFFLQPHDDNYHLLHHLLPRVPMSRFAEAHEVLMQTVESYRANFYDSYLFGSNPLLVTKLHVNHSAFKSD</sequence>
<dbReference type="Proteomes" id="UP001212152">
    <property type="component" value="Unassembled WGS sequence"/>
</dbReference>
<name>A0AAD5XLC0_9FUNG</name>
<proteinExistence type="predicted"/>
<dbReference type="GO" id="GO:0016717">
    <property type="term" value="F:oxidoreductase activity, acting on paired donors, with oxidation of a pair of donors resulting in the reduction of molecular oxygen to two molecules of water"/>
    <property type="evidence" value="ECO:0007669"/>
    <property type="project" value="TreeGrafter"/>
</dbReference>
<dbReference type="AlphaFoldDB" id="A0AAD5XLC0"/>
<dbReference type="GO" id="GO:0016020">
    <property type="term" value="C:membrane"/>
    <property type="evidence" value="ECO:0007669"/>
    <property type="project" value="TreeGrafter"/>
</dbReference>
<dbReference type="PANTHER" id="PTHR19353:SF19">
    <property type="entry name" value="DELTA(5) FATTY ACID DESATURASE C-RELATED"/>
    <property type="match status" value="1"/>
</dbReference>
<organism evidence="2 3">
    <name type="scientific">Geranomyces variabilis</name>
    <dbReference type="NCBI Taxonomy" id="109894"/>
    <lineage>
        <taxon>Eukaryota</taxon>
        <taxon>Fungi</taxon>
        <taxon>Fungi incertae sedis</taxon>
        <taxon>Chytridiomycota</taxon>
        <taxon>Chytridiomycota incertae sedis</taxon>
        <taxon>Chytridiomycetes</taxon>
        <taxon>Spizellomycetales</taxon>
        <taxon>Powellomycetaceae</taxon>
        <taxon>Geranomyces</taxon>
    </lineage>
</organism>
<gene>
    <name evidence="2" type="ORF">HDU87_001426</name>
</gene>
<dbReference type="GO" id="GO:0008610">
    <property type="term" value="P:lipid biosynthetic process"/>
    <property type="evidence" value="ECO:0007669"/>
    <property type="project" value="UniProtKB-ARBA"/>
</dbReference>
<dbReference type="EMBL" id="JADGJQ010000130">
    <property type="protein sequence ID" value="KAJ3167833.1"/>
    <property type="molecule type" value="Genomic_DNA"/>
</dbReference>
<keyword evidence="3" id="KW-1185">Reference proteome</keyword>
<evidence type="ECO:0000313" key="2">
    <source>
        <dbReference type="EMBL" id="KAJ3167833.1"/>
    </source>
</evidence>
<comment type="caution">
    <text evidence="2">The sequence shown here is derived from an EMBL/GenBank/DDBJ whole genome shotgun (WGS) entry which is preliminary data.</text>
</comment>
<dbReference type="Pfam" id="PF00487">
    <property type="entry name" value="FA_desaturase"/>
    <property type="match status" value="1"/>
</dbReference>
<evidence type="ECO:0000259" key="1">
    <source>
        <dbReference type="Pfam" id="PF00487"/>
    </source>
</evidence>
<evidence type="ECO:0000313" key="3">
    <source>
        <dbReference type="Proteomes" id="UP001212152"/>
    </source>
</evidence>
<dbReference type="PANTHER" id="PTHR19353">
    <property type="entry name" value="FATTY ACID DESATURASE 2"/>
    <property type="match status" value="1"/>
</dbReference>
<protein>
    <recommendedName>
        <fullName evidence="1">Fatty acid desaturase domain-containing protein</fullName>
    </recommendedName>
</protein>
<dbReference type="InterPro" id="IPR005804">
    <property type="entry name" value="FA_desaturase_dom"/>
</dbReference>